<reference evidence="2" key="1">
    <citation type="journal article" date="2020" name="Stud. Mycol.">
        <title>101 Dothideomycetes genomes: a test case for predicting lifestyles and emergence of pathogens.</title>
        <authorList>
            <person name="Haridas S."/>
            <person name="Albert R."/>
            <person name="Binder M."/>
            <person name="Bloem J."/>
            <person name="Labutti K."/>
            <person name="Salamov A."/>
            <person name="Andreopoulos B."/>
            <person name="Baker S."/>
            <person name="Barry K."/>
            <person name="Bills G."/>
            <person name="Bluhm B."/>
            <person name="Cannon C."/>
            <person name="Castanera R."/>
            <person name="Culley D."/>
            <person name="Daum C."/>
            <person name="Ezra D."/>
            <person name="Gonzalez J."/>
            <person name="Henrissat B."/>
            <person name="Kuo A."/>
            <person name="Liang C."/>
            <person name="Lipzen A."/>
            <person name="Lutzoni F."/>
            <person name="Magnuson J."/>
            <person name="Mondo S."/>
            <person name="Nolan M."/>
            <person name="Ohm R."/>
            <person name="Pangilinan J."/>
            <person name="Park H.-J."/>
            <person name="Ramirez L."/>
            <person name="Alfaro M."/>
            <person name="Sun H."/>
            <person name="Tritt A."/>
            <person name="Yoshinaga Y."/>
            <person name="Zwiers L.-H."/>
            <person name="Turgeon B."/>
            <person name="Goodwin S."/>
            <person name="Spatafora J."/>
            <person name="Crous P."/>
            <person name="Grigoriev I."/>
        </authorList>
    </citation>
    <scope>NUCLEOTIDE SEQUENCE</scope>
    <source>
        <strain evidence="2">CBS 379.55</strain>
    </source>
</reference>
<evidence type="ECO:0000313" key="3">
    <source>
        <dbReference type="Proteomes" id="UP000800097"/>
    </source>
</evidence>
<evidence type="ECO:0000256" key="1">
    <source>
        <dbReference type="SAM" id="MobiDB-lite"/>
    </source>
</evidence>
<dbReference type="GeneID" id="54556104"/>
<dbReference type="RefSeq" id="XP_033653377.1">
    <property type="nucleotide sequence ID" value="XM_033802929.1"/>
</dbReference>
<dbReference type="Proteomes" id="UP000800097">
    <property type="component" value="Unassembled WGS sequence"/>
</dbReference>
<dbReference type="EMBL" id="ML986495">
    <property type="protein sequence ID" value="KAF2275838.1"/>
    <property type="molecule type" value="Genomic_DNA"/>
</dbReference>
<gene>
    <name evidence="2" type="ORF">EI97DRAFT_57362</name>
</gene>
<evidence type="ECO:0000313" key="2">
    <source>
        <dbReference type="EMBL" id="KAF2275838.1"/>
    </source>
</evidence>
<accession>A0A6A6JIR1</accession>
<proteinExistence type="predicted"/>
<protein>
    <submittedName>
        <fullName evidence="2">Uncharacterized protein</fullName>
    </submittedName>
</protein>
<feature type="region of interest" description="Disordered" evidence="1">
    <location>
        <begin position="98"/>
        <end position="127"/>
    </location>
</feature>
<keyword evidence="3" id="KW-1185">Reference proteome</keyword>
<organism evidence="2 3">
    <name type="scientific">Westerdykella ornata</name>
    <dbReference type="NCBI Taxonomy" id="318751"/>
    <lineage>
        <taxon>Eukaryota</taxon>
        <taxon>Fungi</taxon>
        <taxon>Dikarya</taxon>
        <taxon>Ascomycota</taxon>
        <taxon>Pezizomycotina</taxon>
        <taxon>Dothideomycetes</taxon>
        <taxon>Pleosporomycetidae</taxon>
        <taxon>Pleosporales</taxon>
        <taxon>Sporormiaceae</taxon>
        <taxon>Westerdykella</taxon>
    </lineage>
</organism>
<dbReference type="AlphaFoldDB" id="A0A6A6JIR1"/>
<name>A0A6A6JIR1_WESOR</name>
<sequence>MRAFQGSKAASWACFVVDGRAALPPSATSKAWRRGWFLSAPPRRPQLLPLQRRYTARQYHHHNRYTLTSFRPKSCQLAISVQQIPRYLPVGLPPRIRCTDSSGTSSEAPHPTRHHPPAAVGRKGQLSVTRACLRARSRG</sequence>